<evidence type="ECO:0000256" key="9">
    <source>
        <dbReference type="PROSITE-ProRule" id="PRU01097"/>
    </source>
</evidence>
<evidence type="ECO:0000313" key="14">
    <source>
        <dbReference type="Proteomes" id="UP000019365"/>
    </source>
</evidence>
<keyword evidence="4" id="KW-0858">Xylan degradation</keyword>
<dbReference type="PANTHER" id="PTHR46828">
    <property type="entry name" value="ENDO-1,4-BETA-XYLANASE A-RELATED"/>
    <property type="match status" value="1"/>
</dbReference>
<evidence type="ECO:0000256" key="8">
    <source>
        <dbReference type="ARBA" id="ARBA00023326"/>
    </source>
</evidence>
<dbReference type="SUPFAM" id="SSF63446">
    <property type="entry name" value="Type I dockerin domain"/>
    <property type="match status" value="1"/>
</dbReference>
<dbReference type="PROSITE" id="PS51766">
    <property type="entry name" value="DOCKERIN"/>
    <property type="match status" value="1"/>
</dbReference>
<keyword evidence="10" id="KW-0732">Signal</keyword>
<evidence type="ECO:0000256" key="2">
    <source>
        <dbReference type="ARBA" id="ARBA00004851"/>
    </source>
</evidence>
<comment type="pathway">
    <text evidence="2">Glycan degradation; xylan degradation.</text>
</comment>
<keyword evidence="14" id="KW-1185">Reference proteome</keyword>
<feature type="domain" description="GH11" evidence="11">
    <location>
        <begin position="37"/>
        <end position="241"/>
    </location>
</feature>
<evidence type="ECO:0000256" key="7">
    <source>
        <dbReference type="ARBA" id="ARBA00023295"/>
    </source>
</evidence>
<evidence type="ECO:0000259" key="11">
    <source>
        <dbReference type="PROSITE" id="PS51761"/>
    </source>
</evidence>
<dbReference type="InterPro" id="IPR036439">
    <property type="entry name" value="Dockerin_dom_sf"/>
</dbReference>
<evidence type="ECO:0000256" key="10">
    <source>
        <dbReference type="SAM" id="SignalP"/>
    </source>
</evidence>
<dbReference type="InterPro" id="IPR001137">
    <property type="entry name" value="Glyco_hydro_11"/>
</dbReference>
<dbReference type="SUPFAM" id="SSF49785">
    <property type="entry name" value="Galactose-binding domain-like"/>
    <property type="match status" value="1"/>
</dbReference>
<comment type="catalytic activity">
    <reaction evidence="1">
        <text>Endohydrolysis of (1-&gt;4)-beta-D-xylosidic linkages in xylans.</text>
        <dbReference type="EC" id="3.2.1.8"/>
    </reaction>
</comment>
<dbReference type="eggNOG" id="COG0726">
    <property type="taxonomic scope" value="Bacteria"/>
</dbReference>
<dbReference type="SUPFAM" id="SSF49899">
    <property type="entry name" value="Concanavalin A-like lectins/glucanases"/>
    <property type="match status" value="2"/>
</dbReference>
<dbReference type="PATRIC" id="fig|1341157.4.peg.2948"/>
<dbReference type="Gene3D" id="2.60.120.180">
    <property type="match status" value="2"/>
</dbReference>
<dbReference type="InterPro" id="IPR013319">
    <property type="entry name" value="GH11/12"/>
</dbReference>
<evidence type="ECO:0000256" key="1">
    <source>
        <dbReference type="ARBA" id="ARBA00000681"/>
    </source>
</evidence>
<evidence type="ECO:0000259" key="12">
    <source>
        <dbReference type="PROSITE" id="PS51766"/>
    </source>
</evidence>
<dbReference type="GO" id="GO:0045493">
    <property type="term" value="P:xylan catabolic process"/>
    <property type="evidence" value="ECO:0007669"/>
    <property type="project" value="UniProtKB-UniPathway"/>
</dbReference>
<evidence type="ECO:0000256" key="3">
    <source>
        <dbReference type="ARBA" id="ARBA00012590"/>
    </source>
</evidence>
<evidence type="ECO:0000256" key="4">
    <source>
        <dbReference type="ARBA" id="ARBA00022651"/>
    </source>
</evidence>
<dbReference type="PANTHER" id="PTHR46828:SF2">
    <property type="entry name" value="ENDO-1,4-BETA-XYLANASE A-RELATED"/>
    <property type="match status" value="1"/>
</dbReference>
<dbReference type="InterPro" id="IPR013320">
    <property type="entry name" value="ConA-like_dom_sf"/>
</dbReference>
<gene>
    <name evidence="13" type="ORF">RF007C_08530</name>
</gene>
<dbReference type="OrthoDB" id="1821987at2"/>
<feature type="domain" description="Dockerin" evidence="12">
    <location>
        <begin position="434"/>
        <end position="501"/>
    </location>
</feature>
<comment type="caution">
    <text evidence="9">Lacks conserved residue(s) required for the propagation of feature annotation.</text>
</comment>
<dbReference type="EMBL" id="ATAX01000035">
    <property type="protein sequence ID" value="EWM52572.1"/>
    <property type="molecule type" value="Genomic_DNA"/>
</dbReference>
<dbReference type="PROSITE" id="PS51761">
    <property type="entry name" value="GH11_3"/>
    <property type="match status" value="1"/>
</dbReference>
<keyword evidence="5" id="KW-0378">Hydrolase</keyword>
<protein>
    <recommendedName>
        <fullName evidence="3">endo-1,4-beta-xylanase</fullName>
        <ecNumber evidence="3">3.2.1.8</ecNumber>
    </recommendedName>
</protein>
<dbReference type="InterPro" id="IPR008979">
    <property type="entry name" value="Galactose-bd-like_sf"/>
</dbReference>
<dbReference type="EC" id="3.2.1.8" evidence="3"/>
<comment type="caution">
    <text evidence="13">The sequence shown here is derived from an EMBL/GenBank/DDBJ whole genome shotgun (WGS) entry which is preliminary data.</text>
</comment>
<organism evidence="13 14">
    <name type="scientific">Ruminococcus flavefaciens 007c</name>
    <dbReference type="NCBI Taxonomy" id="1341157"/>
    <lineage>
        <taxon>Bacteria</taxon>
        <taxon>Bacillati</taxon>
        <taxon>Bacillota</taxon>
        <taxon>Clostridia</taxon>
        <taxon>Eubacteriales</taxon>
        <taxon>Oscillospiraceae</taxon>
        <taxon>Ruminococcus</taxon>
    </lineage>
</organism>
<dbReference type="InterPro" id="IPR033123">
    <property type="entry name" value="GH11_dom"/>
</dbReference>
<dbReference type="RefSeq" id="WP_037301081.1">
    <property type="nucleotide sequence ID" value="NZ_ATAX01000035.1"/>
</dbReference>
<proteinExistence type="inferred from homology"/>
<dbReference type="UniPathway" id="UPA00114"/>
<evidence type="ECO:0000256" key="5">
    <source>
        <dbReference type="ARBA" id="ARBA00022801"/>
    </source>
</evidence>
<reference evidence="13 14" key="1">
    <citation type="journal article" date="2014" name="PLoS ONE">
        <title>Rumen cellulosomics: divergent fiber-degrading strategies revealed by comparative genome-wide analysis of six ruminococcal strains.</title>
        <authorList>
            <person name="Dassa B."/>
            <person name="Borovok I."/>
            <person name="Ruimy-Israeli V."/>
            <person name="Lamed R."/>
            <person name="Flint H.J."/>
            <person name="Duncan S.H."/>
            <person name="Henrissat B."/>
            <person name="Coutinho P."/>
            <person name="Morrison M."/>
            <person name="Mosoni P."/>
            <person name="Yeoman C.J."/>
            <person name="White B.A."/>
            <person name="Bayer E.A."/>
        </authorList>
    </citation>
    <scope>NUCLEOTIDE SEQUENCE [LARGE SCALE GENOMIC DNA]</scope>
    <source>
        <strain evidence="13 14">007c</strain>
    </source>
</reference>
<dbReference type="PROSITE" id="PS51257">
    <property type="entry name" value="PROKAR_LIPOPROTEIN"/>
    <property type="match status" value="1"/>
</dbReference>
<comment type="similarity">
    <text evidence="9">Belongs to the glycosyl hydrolase 11 (cellulase G) family.</text>
</comment>
<dbReference type="Gene3D" id="2.60.120.260">
    <property type="entry name" value="Galactose-binding domain-like"/>
    <property type="match status" value="1"/>
</dbReference>
<dbReference type="CDD" id="cd14256">
    <property type="entry name" value="Dockerin_I"/>
    <property type="match status" value="1"/>
</dbReference>
<feature type="signal peptide" evidence="10">
    <location>
        <begin position="1"/>
        <end position="37"/>
    </location>
</feature>
<dbReference type="GO" id="GO:0031176">
    <property type="term" value="F:endo-1,4-beta-xylanase activity"/>
    <property type="evidence" value="ECO:0007669"/>
    <property type="project" value="UniProtKB-EC"/>
</dbReference>
<dbReference type="InterPro" id="IPR002105">
    <property type="entry name" value="Dockerin_1_rpt"/>
</dbReference>
<dbReference type="Gene3D" id="1.10.1330.10">
    <property type="entry name" value="Dockerin domain"/>
    <property type="match status" value="1"/>
</dbReference>
<keyword evidence="8" id="KW-0624">Polysaccharide degradation</keyword>
<evidence type="ECO:0000313" key="13">
    <source>
        <dbReference type="EMBL" id="EWM52572.1"/>
    </source>
</evidence>
<name>W7UW49_RUMFL</name>
<feature type="chain" id="PRO_5004901883" description="endo-1,4-beta-xylanase" evidence="10">
    <location>
        <begin position="38"/>
        <end position="730"/>
    </location>
</feature>
<sequence length="730" mass="81482">MNKKIKGIISVLTAAACIMGTPSVLSFSSLAPLTAMADSQQISGEIDGYSYRVFKGEEESLCNYENSGINGFTTDWNAKYDLTVTKGISYEDKGIKAYRVADYEIYYEADITTTGNTYIGIGGWFTNPLISFNIVEAYGEWMPPGGGENVQRLSTAMIDGKTYQIYKYRQGIRENAFDSYWSVCIDKRLNQGNINHVTGKVNVADHFKAWSKAGLPLGDIYEINFELDAYNSSGSMELKRMDTYRDISNNYVFGPEDQEKPYAQHDPLTVNDNGSIITLDMESEDLKAGAEGNCSAILTDELSYSGDYSMQIITGNSGAFCYEIDPYDLPVSKYYAQKDYLTGAKIFNESGTDLSFTVELVEYSDSPQNYMKKTSLGTRKCYSGQWTDITDIPFTINFDQYHKYKLVFTPSSTVGFYIDDFYISSGEPEYASAAKGVRGDLNGDGVVNSLDIPVCRRAILNAMDDNVISVEGDVNGDLRSNVSDLVLLTRFVLHTIDEIPVSQNEAELIIGDAERKASDGERSFRINGGKINDDSLKAIVRKDGSISAEWNDTKLYILNSYEFYNGEAADRDCRDCNIRYSADLMYDGDIDMHFYGNIVSKDKTQETNFVIYECWTEGDETDKSIQKALDDGVLGTVSVNGKEYYTDHNGPMDAPSAVFFYRKDGASSVDKNLHIEGNISPIDFLGSWLKYTSDEYIISWAGFEIDAFNSSGRADINELTFSNPPDYQKN</sequence>
<accession>W7UW49</accession>
<dbReference type="InterPro" id="IPR016134">
    <property type="entry name" value="Dockerin_dom"/>
</dbReference>
<keyword evidence="6" id="KW-0119">Carbohydrate metabolism</keyword>
<dbReference type="AlphaFoldDB" id="W7UW49"/>
<dbReference type="Pfam" id="PF00457">
    <property type="entry name" value="Glyco_hydro_11"/>
    <property type="match status" value="1"/>
</dbReference>
<dbReference type="Proteomes" id="UP000019365">
    <property type="component" value="Unassembled WGS sequence"/>
</dbReference>
<evidence type="ECO:0000256" key="6">
    <source>
        <dbReference type="ARBA" id="ARBA00023277"/>
    </source>
</evidence>
<dbReference type="Pfam" id="PF00404">
    <property type="entry name" value="Dockerin_1"/>
    <property type="match status" value="1"/>
</dbReference>
<keyword evidence="7" id="KW-0326">Glycosidase</keyword>